<dbReference type="Pfam" id="PF06201">
    <property type="entry name" value="PITH"/>
    <property type="match status" value="1"/>
</dbReference>
<evidence type="ECO:0000259" key="3">
    <source>
        <dbReference type="PROSITE" id="PS51532"/>
    </source>
</evidence>
<dbReference type="SUPFAM" id="SSF49785">
    <property type="entry name" value="Galactose-binding domain-like"/>
    <property type="match status" value="1"/>
</dbReference>
<dbReference type="GO" id="GO:0005737">
    <property type="term" value="C:cytoplasm"/>
    <property type="evidence" value="ECO:0007669"/>
    <property type="project" value="UniProtKB-ARBA"/>
</dbReference>
<dbReference type="Proteomes" id="UP000285301">
    <property type="component" value="Unassembled WGS sequence"/>
</dbReference>
<feature type="domain" description="PITH" evidence="3">
    <location>
        <begin position="115"/>
        <end position="285"/>
    </location>
</feature>
<dbReference type="Pfam" id="PF00085">
    <property type="entry name" value="Thioredoxin"/>
    <property type="match status" value="1"/>
</dbReference>
<dbReference type="OrthoDB" id="2121326at2759"/>
<feature type="domain" description="Thioredoxin" evidence="2">
    <location>
        <begin position="1"/>
        <end position="108"/>
    </location>
</feature>
<dbReference type="Gene3D" id="3.40.30.10">
    <property type="entry name" value="Glutaredoxin"/>
    <property type="match status" value="1"/>
</dbReference>
<gene>
    <name evidence="4" type="ORF">B4U79_08866</name>
</gene>
<comment type="caution">
    <text evidence="4">The sequence shown here is derived from an EMBL/GenBank/DDBJ whole genome shotgun (WGS) entry which is preliminary data.</text>
</comment>
<dbReference type="InterPro" id="IPR037047">
    <property type="entry name" value="PITH_dom_sf"/>
</dbReference>
<dbReference type="CDD" id="cd02947">
    <property type="entry name" value="TRX_family"/>
    <property type="match status" value="1"/>
</dbReference>
<sequence length="289" mass="31835">MVVIVIEDDSRFQNELGNAANNLAVVDFTASWCGPCQRIAPVFEELSNKYSRGAVFFKVDVDRCPDTAASQSVNSMPTFIFYRNRVKLARIQGADPQGLESKIQELIGNVSEDGSSDSGIPGHIDLSSLISKADCECLNESDEHPFSHCLTPGSSQYLESDCDEQLIISIGFSQNVKLHSIKIHGPLENGPKTVKFFINQPRTLGFDQAESMEPIQTLELSPKELVEGAVIPLRYVKFQNVQNLQMFVKDNQSGSDVTRINYIGLVGSPLSTTNMSDFKRIAGKKGESH</sequence>
<reference evidence="4 5" key="1">
    <citation type="journal article" date="2018" name="Gigascience">
        <title>Genomes of trombidid mites reveal novel predicted allergens and laterally-transferred genes associated with secondary metabolism.</title>
        <authorList>
            <person name="Dong X."/>
            <person name="Chaisiri K."/>
            <person name="Xia D."/>
            <person name="Armstrong S.D."/>
            <person name="Fang Y."/>
            <person name="Donnelly M.J."/>
            <person name="Kadowaki T."/>
            <person name="McGarry J.W."/>
            <person name="Darby A.C."/>
            <person name="Makepeace B.L."/>
        </authorList>
    </citation>
    <scope>NUCLEOTIDE SEQUENCE [LARGE SCALE GENOMIC DNA]</scope>
    <source>
        <strain evidence="4">UoL-WK</strain>
    </source>
</reference>
<dbReference type="EMBL" id="NCKU01001691">
    <property type="protein sequence ID" value="RWS11470.1"/>
    <property type="molecule type" value="Genomic_DNA"/>
</dbReference>
<evidence type="ECO:0000259" key="2">
    <source>
        <dbReference type="PROSITE" id="PS51352"/>
    </source>
</evidence>
<proteinExistence type="predicted"/>
<dbReference type="InterPro" id="IPR017937">
    <property type="entry name" value="Thioredoxin_CS"/>
</dbReference>
<keyword evidence="5" id="KW-1185">Reference proteome</keyword>
<organism evidence="4 5">
    <name type="scientific">Dinothrombium tinctorium</name>
    <dbReference type="NCBI Taxonomy" id="1965070"/>
    <lineage>
        <taxon>Eukaryota</taxon>
        <taxon>Metazoa</taxon>
        <taxon>Ecdysozoa</taxon>
        <taxon>Arthropoda</taxon>
        <taxon>Chelicerata</taxon>
        <taxon>Arachnida</taxon>
        <taxon>Acari</taxon>
        <taxon>Acariformes</taxon>
        <taxon>Trombidiformes</taxon>
        <taxon>Prostigmata</taxon>
        <taxon>Anystina</taxon>
        <taxon>Parasitengona</taxon>
        <taxon>Trombidioidea</taxon>
        <taxon>Trombidiidae</taxon>
        <taxon>Dinothrombium</taxon>
    </lineage>
</organism>
<dbReference type="STRING" id="1965070.A0A443R877"/>
<protein>
    <submittedName>
        <fullName evidence="4">Thioredoxin-like protein 1</fullName>
    </submittedName>
</protein>
<evidence type="ECO:0000313" key="4">
    <source>
        <dbReference type="EMBL" id="RWS11470.1"/>
    </source>
</evidence>
<dbReference type="PANTHER" id="PTHR46115">
    <property type="entry name" value="THIOREDOXIN-LIKE PROTEIN 1"/>
    <property type="match status" value="1"/>
</dbReference>
<evidence type="ECO:0000256" key="1">
    <source>
        <dbReference type="ARBA" id="ARBA00023157"/>
    </source>
</evidence>
<dbReference type="PRINTS" id="PR00421">
    <property type="entry name" value="THIOREDOXIN"/>
</dbReference>
<evidence type="ECO:0000313" key="5">
    <source>
        <dbReference type="Proteomes" id="UP000285301"/>
    </source>
</evidence>
<dbReference type="PROSITE" id="PS00194">
    <property type="entry name" value="THIOREDOXIN_1"/>
    <property type="match status" value="1"/>
</dbReference>
<dbReference type="InterPro" id="IPR036249">
    <property type="entry name" value="Thioredoxin-like_sf"/>
</dbReference>
<dbReference type="PROSITE" id="PS51532">
    <property type="entry name" value="PITH"/>
    <property type="match status" value="1"/>
</dbReference>
<dbReference type="Gene3D" id="2.60.120.470">
    <property type="entry name" value="PITH domain"/>
    <property type="match status" value="1"/>
</dbReference>
<name>A0A443R877_9ACAR</name>
<keyword evidence="1" id="KW-1015">Disulfide bond</keyword>
<dbReference type="InterPro" id="IPR008979">
    <property type="entry name" value="Galactose-bd-like_sf"/>
</dbReference>
<dbReference type="FunFam" id="3.40.30.10:FF:000245">
    <property type="entry name" value="Thioredoxin"/>
    <property type="match status" value="1"/>
</dbReference>
<dbReference type="SUPFAM" id="SSF52833">
    <property type="entry name" value="Thioredoxin-like"/>
    <property type="match status" value="1"/>
</dbReference>
<dbReference type="InterPro" id="IPR013766">
    <property type="entry name" value="Thioredoxin_domain"/>
</dbReference>
<dbReference type="PROSITE" id="PS51352">
    <property type="entry name" value="THIOREDOXIN_2"/>
    <property type="match status" value="1"/>
</dbReference>
<dbReference type="AlphaFoldDB" id="A0A443R877"/>
<dbReference type="InterPro" id="IPR010400">
    <property type="entry name" value="PITH_dom"/>
</dbReference>
<accession>A0A443R877</accession>